<dbReference type="GO" id="GO:0031514">
    <property type="term" value="C:motile cilium"/>
    <property type="evidence" value="ECO:0007669"/>
    <property type="project" value="TreeGrafter"/>
</dbReference>
<accession>A0AAW1TTI4</accession>
<dbReference type="Proteomes" id="UP001431783">
    <property type="component" value="Unassembled WGS sequence"/>
</dbReference>
<dbReference type="InterPro" id="IPR003409">
    <property type="entry name" value="MORN"/>
</dbReference>
<dbReference type="PANTHER" id="PTHR43215:SF14">
    <property type="entry name" value="RADIAL SPOKE HEAD 1 HOMOLOG"/>
    <property type="match status" value="1"/>
</dbReference>
<dbReference type="EMBL" id="JARQZJ010000004">
    <property type="protein sequence ID" value="KAK9871051.1"/>
    <property type="molecule type" value="Genomic_DNA"/>
</dbReference>
<reference evidence="3 4" key="1">
    <citation type="submission" date="2023-03" db="EMBL/GenBank/DDBJ databases">
        <title>Genome insight into feeding habits of ladybird beetles.</title>
        <authorList>
            <person name="Li H.-S."/>
            <person name="Huang Y.-H."/>
            <person name="Pang H."/>
        </authorList>
    </citation>
    <scope>NUCLEOTIDE SEQUENCE [LARGE SCALE GENOMIC DNA]</scope>
    <source>
        <strain evidence="3">SYSU_2023b</strain>
        <tissue evidence="3">Whole body</tissue>
    </source>
</reference>
<dbReference type="PANTHER" id="PTHR43215">
    <property type="entry name" value="RADIAL SPOKE HEAD 1 HOMOLOG"/>
    <property type="match status" value="1"/>
</dbReference>
<proteinExistence type="predicted"/>
<evidence type="ECO:0000256" key="1">
    <source>
        <dbReference type="ARBA" id="ARBA00022737"/>
    </source>
</evidence>
<feature type="region of interest" description="Disordered" evidence="2">
    <location>
        <begin position="281"/>
        <end position="317"/>
    </location>
</feature>
<protein>
    <recommendedName>
        <fullName evidence="5">Radial spoke head 1 homolog</fullName>
    </recommendedName>
</protein>
<keyword evidence="1" id="KW-0677">Repeat</keyword>
<feature type="compositionally biased region" description="Acidic residues" evidence="2">
    <location>
        <begin position="1"/>
        <end position="16"/>
    </location>
</feature>
<dbReference type="AlphaFoldDB" id="A0AAW1TTI4"/>
<dbReference type="SUPFAM" id="SSF82185">
    <property type="entry name" value="Histone H3 K4-specific methyltransferase SET7/9 N-terminal domain"/>
    <property type="match status" value="1"/>
</dbReference>
<keyword evidence="4" id="KW-1185">Reference proteome</keyword>
<dbReference type="FunFam" id="2.20.110.10:FF:000002">
    <property type="entry name" value="Phosphatidylinositol 4-phosphate 5-kinase 8"/>
    <property type="match status" value="1"/>
</dbReference>
<dbReference type="GO" id="GO:0007286">
    <property type="term" value="P:spermatid development"/>
    <property type="evidence" value="ECO:0007669"/>
    <property type="project" value="TreeGrafter"/>
</dbReference>
<dbReference type="GO" id="GO:0035082">
    <property type="term" value="P:axoneme assembly"/>
    <property type="evidence" value="ECO:0007669"/>
    <property type="project" value="TreeGrafter"/>
</dbReference>
<feature type="region of interest" description="Disordered" evidence="2">
    <location>
        <begin position="1"/>
        <end position="31"/>
    </location>
</feature>
<evidence type="ECO:0000313" key="3">
    <source>
        <dbReference type="EMBL" id="KAK9871051.1"/>
    </source>
</evidence>
<organism evidence="3 4">
    <name type="scientific">Henosepilachna vigintioctopunctata</name>
    <dbReference type="NCBI Taxonomy" id="420089"/>
    <lineage>
        <taxon>Eukaryota</taxon>
        <taxon>Metazoa</taxon>
        <taxon>Ecdysozoa</taxon>
        <taxon>Arthropoda</taxon>
        <taxon>Hexapoda</taxon>
        <taxon>Insecta</taxon>
        <taxon>Pterygota</taxon>
        <taxon>Neoptera</taxon>
        <taxon>Endopterygota</taxon>
        <taxon>Coleoptera</taxon>
        <taxon>Polyphaga</taxon>
        <taxon>Cucujiformia</taxon>
        <taxon>Coccinelloidea</taxon>
        <taxon>Coccinellidae</taxon>
        <taxon>Epilachninae</taxon>
        <taxon>Epilachnini</taxon>
        <taxon>Henosepilachna</taxon>
    </lineage>
</organism>
<evidence type="ECO:0000256" key="2">
    <source>
        <dbReference type="SAM" id="MobiDB-lite"/>
    </source>
</evidence>
<gene>
    <name evidence="3" type="ORF">WA026_010009</name>
</gene>
<comment type="caution">
    <text evidence="3">The sequence shown here is derived from an EMBL/GenBank/DDBJ whole genome shotgun (WGS) entry which is preliminary data.</text>
</comment>
<dbReference type="SMART" id="SM00698">
    <property type="entry name" value="MORN"/>
    <property type="match status" value="5"/>
</dbReference>
<evidence type="ECO:0000313" key="4">
    <source>
        <dbReference type="Proteomes" id="UP001431783"/>
    </source>
</evidence>
<sequence length="317" mass="36165">MSSDEESVEVQPEDEGGKEIYPYGEYEGGRDDQLDRNGFGSALLPNGDIYEGNYLHGKRHGIGMYCFKNGARYYGEWKKGMKHGNGVFCYPDGSRYEGKWKKDLKHGHGFYYYPNGDIYEGNYYKNQRTGLGLYKFANCKVLISGLWKGGQLNGPGIVRYVPYQFHGKFEKNLPKGPGCFTFEGKYILHGFYLNIRDPSFDYVGAAEELDLGGGNRENENDDDYSQPSKGIVPIWRTRHLSPYKEELLPPEPEDFPRPETPDSMIDIIEYLQKQYGAEQKMSIEEEADEHRRTTTPVPAELLIEDEAQPMPPGNIDV</sequence>
<dbReference type="Gene3D" id="2.20.110.10">
    <property type="entry name" value="Histone H3 K4-specific methyltransferase SET7/9 N-terminal domain"/>
    <property type="match status" value="2"/>
</dbReference>
<name>A0AAW1TTI4_9CUCU</name>
<evidence type="ECO:0008006" key="5">
    <source>
        <dbReference type="Google" id="ProtNLM"/>
    </source>
</evidence>
<dbReference type="GO" id="GO:0005634">
    <property type="term" value="C:nucleus"/>
    <property type="evidence" value="ECO:0007669"/>
    <property type="project" value="TreeGrafter"/>
</dbReference>
<dbReference type="Pfam" id="PF02493">
    <property type="entry name" value="MORN"/>
    <property type="match status" value="6"/>
</dbReference>